<keyword evidence="7 9" id="KW-0472">Membrane</keyword>
<dbReference type="Gene3D" id="3.90.550.10">
    <property type="entry name" value="Spore Coat Polysaccharide Biosynthesis Protein SpsA, Chain A"/>
    <property type="match status" value="1"/>
</dbReference>
<feature type="transmembrane region" description="Helical" evidence="9">
    <location>
        <begin position="351"/>
        <end position="371"/>
    </location>
</feature>
<proteinExistence type="predicted"/>
<evidence type="ECO:0000256" key="1">
    <source>
        <dbReference type="ARBA" id="ARBA00004653"/>
    </source>
</evidence>
<feature type="transmembrane region" description="Helical" evidence="9">
    <location>
        <begin position="441"/>
        <end position="464"/>
    </location>
</feature>
<dbReference type="GO" id="GO:0016757">
    <property type="term" value="F:glycosyltransferase activity"/>
    <property type="evidence" value="ECO:0007669"/>
    <property type="project" value="UniProtKB-KW"/>
</dbReference>
<accession>A0A5D3YHJ5</accession>
<dbReference type="PANTHER" id="PTHR32044">
    <property type="entry name" value="GLUCOMANNAN 4-BETA-MANNOSYLTRANSFERASE 9"/>
    <property type="match status" value="1"/>
</dbReference>
<gene>
    <name evidence="10" type="ORF">LX73_2252</name>
</gene>
<evidence type="ECO:0000256" key="9">
    <source>
        <dbReference type="SAM" id="Phobius"/>
    </source>
</evidence>
<keyword evidence="8" id="KW-0961">Cell wall biogenesis/degradation</keyword>
<dbReference type="PANTHER" id="PTHR32044:SF80">
    <property type="entry name" value="XYLOGLUCAN GLYCOSYLTRANSFERASE 2-RELATED"/>
    <property type="match status" value="1"/>
</dbReference>
<dbReference type="AlphaFoldDB" id="A0A5D3YHJ5"/>
<evidence type="ECO:0000256" key="5">
    <source>
        <dbReference type="ARBA" id="ARBA00022989"/>
    </source>
</evidence>
<keyword evidence="4 9" id="KW-0812">Transmembrane</keyword>
<evidence type="ECO:0000256" key="3">
    <source>
        <dbReference type="ARBA" id="ARBA00022679"/>
    </source>
</evidence>
<comment type="caution">
    <text evidence="10">The sequence shown here is derived from an EMBL/GenBank/DDBJ whole genome shotgun (WGS) entry which is preliminary data.</text>
</comment>
<feature type="transmembrane region" description="Helical" evidence="9">
    <location>
        <begin position="471"/>
        <end position="490"/>
    </location>
</feature>
<dbReference type="OrthoDB" id="9806824at2"/>
<evidence type="ECO:0000256" key="8">
    <source>
        <dbReference type="ARBA" id="ARBA00023316"/>
    </source>
</evidence>
<keyword evidence="11" id="KW-1185">Reference proteome</keyword>
<evidence type="ECO:0000256" key="7">
    <source>
        <dbReference type="ARBA" id="ARBA00023136"/>
    </source>
</evidence>
<keyword evidence="6" id="KW-0333">Golgi apparatus</keyword>
<evidence type="ECO:0000256" key="6">
    <source>
        <dbReference type="ARBA" id="ARBA00023034"/>
    </source>
</evidence>
<dbReference type="EMBL" id="VNHY01000004">
    <property type="protein sequence ID" value="TYP92009.1"/>
    <property type="molecule type" value="Genomic_DNA"/>
</dbReference>
<dbReference type="Pfam" id="PF13641">
    <property type="entry name" value="Glyco_tranf_2_3"/>
    <property type="match status" value="1"/>
</dbReference>
<dbReference type="RefSeq" id="WP_148899578.1">
    <property type="nucleotide sequence ID" value="NZ_VNHY01000004.1"/>
</dbReference>
<evidence type="ECO:0000256" key="2">
    <source>
        <dbReference type="ARBA" id="ARBA00022676"/>
    </source>
</evidence>
<dbReference type="GO" id="GO:0071555">
    <property type="term" value="P:cell wall organization"/>
    <property type="evidence" value="ECO:0007669"/>
    <property type="project" value="UniProtKB-KW"/>
</dbReference>
<dbReference type="SUPFAM" id="SSF53448">
    <property type="entry name" value="Nucleotide-diphospho-sugar transferases"/>
    <property type="match status" value="1"/>
</dbReference>
<name>A0A5D3YHJ5_9BACT</name>
<keyword evidence="2" id="KW-0328">Glycosyltransferase</keyword>
<dbReference type="FunFam" id="3.90.550.10:FF:000057">
    <property type="entry name" value="Glycosyltransferase-like protein, family 2"/>
    <property type="match status" value="1"/>
</dbReference>
<feature type="transmembrane region" description="Helical" evidence="9">
    <location>
        <begin position="318"/>
        <end position="339"/>
    </location>
</feature>
<sequence length="497" mass="56150">MEFVDVIVVGLYMLGLAAIFIYTLGQSHLAYHYLKGRGESREPKVDWSKRSPDECPMVTVQLPIFNEKYVVNRLIDAVADFDWPKERFEIQVLDDSTDETVDIIAEKVQQLQSENINIKHIRRDSREGYKAGALQHGLERAKGEFTAIFDADFVPDPDFLKQTIPHFEDEEVGLVQTRWDHLNRDYSLLTRMQAFALNAHFTVEQKGRNSAGFFMNFNGTAGVWRNSCIKDAGGWHHDTLTEDLDLSYRAQLKDWDFKYLEKVTSPSELPVTVSALKSQQYRWMKGAAETARKHFTNIWNSRLPFITKLQASSHLMSSSIFVCILLISVISVPLLLISASTGGISTVLKTLSFFLSGILLWIFIYSLPLLTEEGKTSRKIGRFILMFPVFLSISMALSAHNSIAVFKGFLGKSSAFIRTPKFNITGLSDSWKSNEYLSNDISFSTVAEGLLALYFLLGVVAAFLIGDKAMLVFHLMLSAGFGILVGYSFYERWAKAV</sequence>
<dbReference type="Proteomes" id="UP000324595">
    <property type="component" value="Unassembled WGS sequence"/>
</dbReference>
<feature type="transmembrane region" description="Helical" evidence="9">
    <location>
        <begin position="383"/>
        <end position="406"/>
    </location>
</feature>
<evidence type="ECO:0000313" key="10">
    <source>
        <dbReference type="EMBL" id="TYP92009.1"/>
    </source>
</evidence>
<keyword evidence="3 10" id="KW-0808">Transferase</keyword>
<reference evidence="10 11" key="1">
    <citation type="submission" date="2019-07" db="EMBL/GenBank/DDBJ databases">
        <title>Genomic Encyclopedia of Archaeal and Bacterial Type Strains, Phase II (KMG-II): from individual species to whole genera.</title>
        <authorList>
            <person name="Goeker M."/>
        </authorList>
    </citation>
    <scope>NUCLEOTIDE SEQUENCE [LARGE SCALE GENOMIC DNA]</scope>
    <source>
        <strain evidence="10 11">DSM 21935</strain>
    </source>
</reference>
<comment type="subcellular location">
    <subcellularLocation>
        <location evidence="1">Golgi apparatus membrane</location>
        <topology evidence="1">Multi-pass membrane protein</topology>
    </subcellularLocation>
</comment>
<dbReference type="InterPro" id="IPR029044">
    <property type="entry name" value="Nucleotide-diphossugar_trans"/>
</dbReference>
<evidence type="ECO:0000256" key="4">
    <source>
        <dbReference type="ARBA" id="ARBA00022692"/>
    </source>
</evidence>
<protein>
    <submittedName>
        <fullName evidence="10">Glycosyltransferase, catalytic subunit of cellulose synthase and poly-beta-1,6-N-acetylglucosamine synthase</fullName>
    </submittedName>
</protein>
<dbReference type="CDD" id="cd06437">
    <property type="entry name" value="CESA_CaSu_A2"/>
    <property type="match status" value="1"/>
</dbReference>
<evidence type="ECO:0000313" key="11">
    <source>
        <dbReference type="Proteomes" id="UP000324595"/>
    </source>
</evidence>
<keyword evidence="5 9" id="KW-1133">Transmembrane helix</keyword>
<feature type="transmembrane region" description="Helical" evidence="9">
    <location>
        <begin position="6"/>
        <end position="25"/>
    </location>
</feature>
<organism evidence="10 11">
    <name type="scientific">Fodinibius salinus</name>
    <dbReference type="NCBI Taxonomy" id="860790"/>
    <lineage>
        <taxon>Bacteria</taxon>
        <taxon>Pseudomonadati</taxon>
        <taxon>Balneolota</taxon>
        <taxon>Balneolia</taxon>
        <taxon>Balneolales</taxon>
        <taxon>Balneolaceae</taxon>
        <taxon>Fodinibius</taxon>
    </lineage>
</organism>